<evidence type="ECO:0000256" key="1">
    <source>
        <dbReference type="SAM" id="Phobius"/>
    </source>
</evidence>
<reference evidence="2" key="1">
    <citation type="journal article" date="2014" name="Int. J. Syst. Evol. Microbiol.">
        <title>Complete genome sequence of Corynebacterium casei LMG S-19264T (=DSM 44701T), isolated from a smear-ripened cheese.</title>
        <authorList>
            <consortium name="US DOE Joint Genome Institute (JGI-PGF)"/>
            <person name="Walter F."/>
            <person name="Albersmeier A."/>
            <person name="Kalinowski J."/>
            <person name="Ruckert C."/>
        </authorList>
    </citation>
    <scope>NUCLEOTIDE SEQUENCE</scope>
    <source>
        <strain evidence="2">JCM 3276</strain>
    </source>
</reference>
<dbReference type="InterPro" id="IPR001646">
    <property type="entry name" value="5peptide_repeat"/>
</dbReference>
<feature type="transmembrane region" description="Helical" evidence="1">
    <location>
        <begin position="20"/>
        <end position="41"/>
    </location>
</feature>
<keyword evidence="1" id="KW-0812">Transmembrane</keyword>
<dbReference type="SUPFAM" id="SSF141571">
    <property type="entry name" value="Pentapeptide repeat-like"/>
    <property type="match status" value="1"/>
</dbReference>
<gene>
    <name evidence="2" type="ORF">GCM10010171_22370</name>
</gene>
<keyword evidence="1" id="KW-0472">Membrane</keyword>
<evidence type="ECO:0008006" key="4">
    <source>
        <dbReference type="Google" id="ProtNLM"/>
    </source>
</evidence>
<reference evidence="2" key="2">
    <citation type="submission" date="2020-09" db="EMBL/GenBank/DDBJ databases">
        <authorList>
            <person name="Sun Q."/>
            <person name="Ohkuma M."/>
        </authorList>
    </citation>
    <scope>NUCLEOTIDE SEQUENCE</scope>
    <source>
        <strain evidence="2">JCM 3276</strain>
    </source>
</reference>
<dbReference type="Gene3D" id="2.160.20.80">
    <property type="entry name" value="E3 ubiquitin-protein ligase SopA"/>
    <property type="match status" value="1"/>
</dbReference>
<feature type="transmembrane region" description="Helical" evidence="1">
    <location>
        <begin position="53"/>
        <end position="75"/>
    </location>
</feature>
<dbReference type="AlphaFoldDB" id="A0A918GCH0"/>
<organism evidence="2 3">
    <name type="scientific">Actinokineospora fastidiosa</name>
    <dbReference type="NCBI Taxonomy" id="1816"/>
    <lineage>
        <taxon>Bacteria</taxon>
        <taxon>Bacillati</taxon>
        <taxon>Actinomycetota</taxon>
        <taxon>Actinomycetes</taxon>
        <taxon>Pseudonocardiales</taxon>
        <taxon>Pseudonocardiaceae</taxon>
        <taxon>Actinokineospora</taxon>
    </lineage>
</organism>
<dbReference type="EMBL" id="BMRB01000002">
    <property type="protein sequence ID" value="GGS28761.1"/>
    <property type="molecule type" value="Genomic_DNA"/>
</dbReference>
<accession>A0A918GCH0</accession>
<comment type="caution">
    <text evidence="2">The sequence shown here is derived from an EMBL/GenBank/DDBJ whole genome shotgun (WGS) entry which is preliminary data.</text>
</comment>
<proteinExistence type="predicted"/>
<protein>
    <recommendedName>
        <fullName evidence="4">Pentapeptide repeat-containing protein</fullName>
    </recommendedName>
</protein>
<dbReference type="Proteomes" id="UP000660680">
    <property type="component" value="Unassembled WGS sequence"/>
</dbReference>
<keyword evidence="3" id="KW-1185">Reference proteome</keyword>
<keyword evidence="1" id="KW-1133">Transmembrane helix</keyword>
<evidence type="ECO:0000313" key="3">
    <source>
        <dbReference type="Proteomes" id="UP000660680"/>
    </source>
</evidence>
<evidence type="ECO:0000313" key="2">
    <source>
        <dbReference type="EMBL" id="GGS28761.1"/>
    </source>
</evidence>
<dbReference type="Pfam" id="PF13576">
    <property type="entry name" value="Pentapeptide_3"/>
    <property type="match status" value="2"/>
</dbReference>
<sequence>MPQPERPPAPMKPPSKRAVAAAVGGVVVVVGGLLTLLWSLVDGGSLRAPIHLELVRVGLTVLLGTGGLFGLYLAWRRQRSTEIGLQQKERDQADVARAYELQRESFETTRLHQERVATATERDAEARRITDLYTKAVEQLGSEKAPVRLGGLYALERLAQDHVEQRQTIVNVLCAYLRMPYTPPDNPPVLDGTTDPAVRKELIAEHREQVQEREVRLAAQRILARHLHPGDTPDNPVATFWTGIDVDLTSATLIALDFSGCTVHTTSFRGATFTGDAGFSRVTFTGSLDFAGATFTGAADFAGATFGGASFRQATFIGDADFDRATFTRQVNFAGATFTDDVYFNEVTFAGNAVFGGATFTGKVAFIGAAFTRGAVFRGATLPSTRYADRKTPSPWTRLEGARFAGGVPAELAGFMSASGEEAVKGTVPGS</sequence>
<name>A0A918GCH0_9PSEU</name>